<feature type="region of interest" description="Disordered" evidence="1">
    <location>
        <begin position="1"/>
        <end position="23"/>
    </location>
</feature>
<organism evidence="4">
    <name type="scientific">Magnetospirillum gryphiswaldense</name>
    <dbReference type="NCBI Taxonomy" id="55518"/>
    <lineage>
        <taxon>Bacteria</taxon>
        <taxon>Pseudomonadati</taxon>
        <taxon>Pseudomonadota</taxon>
        <taxon>Alphaproteobacteria</taxon>
        <taxon>Rhodospirillales</taxon>
        <taxon>Rhodospirillaceae</taxon>
        <taxon>Magnetospirillum</taxon>
    </lineage>
</organism>
<name>A0A9P1NF71_9PROT</name>
<dbReference type="EMBL" id="CU459004">
    <property type="protein sequence ID" value="CAM78244.1"/>
    <property type="molecule type" value="Genomic_DNA"/>
</dbReference>
<gene>
    <name evidence="4" type="ORF">MGR_P0015</name>
</gene>
<dbReference type="PANTHER" id="PTHR37023">
    <property type="entry name" value="TRANSPOSASE"/>
    <property type="match status" value="1"/>
</dbReference>
<dbReference type="AlphaFoldDB" id="A0A9P1NF71"/>
<dbReference type="InterPro" id="IPR026889">
    <property type="entry name" value="Zn_Tnp"/>
</dbReference>
<accession>A0A9P1NF71</accession>
<dbReference type="NCBIfam" id="NF033538">
    <property type="entry name" value="transpos_IS91"/>
    <property type="match status" value="1"/>
</dbReference>
<dbReference type="InterPro" id="IPR054832">
    <property type="entry name" value="transpos_IS91"/>
</dbReference>
<feature type="domain" description="Transposase IS801/IS1294" evidence="2">
    <location>
        <begin position="228"/>
        <end position="416"/>
    </location>
</feature>
<protein>
    <submittedName>
        <fullName evidence="4">Transposase</fullName>
    </submittedName>
</protein>
<evidence type="ECO:0000256" key="1">
    <source>
        <dbReference type="SAM" id="MobiDB-lite"/>
    </source>
</evidence>
<dbReference type="InterPro" id="IPR007069">
    <property type="entry name" value="Transposase_32"/>
</dbReference>
<evidence type="ECO:0000259" key="2">
    <source>
        <dbReference type="Pfam" id="PF04986"/>
    </source>
</evidence>
<sequence length="481" mass="53845">MWSRRPRRRRSPSGSDRTRSATALPPICWKTESTSGSFRSCSATASWRTPPSTPRWRRGRCAPWSARSTGWRCSRSKRPSPTAKRLRASLEVADIFRVAGPAYRAAHAGHLSLHQLKVMSAIEHCRTAALGGHVEACEECGHWRIAYNSCRNRHCPKCQGAAARTWLAEREADLLPVGYFHVVFTLPDEVAGIAFHNKAMLYDLLFRAASETMLTIAVDPKHLGARIGITAVLHTWGSALTHHPHVHMIVPGGGIAPDGRWVSSRPAFLLPVRVLGALFRRLFLTRLIALHDSGQLAFFGAIAHLAERRTFLRHLSPVRKKRWVVYAKPPFGGPEAVLAYLARYTHRVAISDRRLIDFDENGVTFRYKDYRREGADRQRVMTVPASEFIRRFMLHILPRGFHRIRHYGLLAASCRKASLERIRALLAVAPPAEADVPDEPADASRPCPCCGGRMVVIELFERGHQPRAPPVAALPNRESSP</sequence>
<dbReference type="Pfam" id="PF04986">
    <property type="entry name" value="Y2_Tnp"/>
    <property type="match status" value="1"/>
</dbReference>
<evidence type="ECO:0000313" key="4">
    <source>
        <dbReference type="EMBL" id="CAM78244.1"/>
    </source>
</evidence>
<dbReference type="GO" id="GO:0006313">
    <property type="term" value="P:DNA transposition"/>
    <property type="evidence" value="ECO:0007669"/>
    <property type="project" value="InterPro"/>
</dbReference>
<dbReference type="PANTHER" id="PTHR37023:SF1">
    <property type="entry name" value="ISSOD25 TRANSPOSASE TNPA_ISSOD25"/>
    <property type="match status" value="1"/>
</dbReference>
<dbReference type="GO" id="GO:0003677">
    <property type="term" value="F:DNA binding"/>
    <property type="evidence" value="ECO:0007669"/>
    <property type="project" value="InterPro"/>
</dbReference>
<dbReference type="GO" id="GO:0004803">
    <property type="term" value="F:transposase activity"/>
    <property type="evidence" value="ECO:0007669"/>
    <property type="project" value="InterPro"/>
</dbReference>
<reference evidence="4" key="1">
    <citation type="journal article" date="2007" name="J. Bacteriol.">
        <title>Comparative genome analysis of four magnetotactic bacteria reveals a complex set of group-specific genes implicated in magnetosome biomineralization and function.</title>
        <authorList>
            <person name="Richter M."/>
            <person name="Kube M."/>
            <person name="Bazylinski D.A."/>
            <person name="Lombardot T."/>
            <person name="Gloeckner F.O."/>
            <person name="Reinhardt R."/>
            <person name="Schueler D."/>
        </authorList>
    </citation>
    <scope>NUCLEOTIDE SEQUENCE</scope>
    <source>
        <strain evidence="4">MSR-1</strain>
    </source>
</reference>
<feature type="compositionally biased region" description="Basic residues" evidence="1">
    <location>
        <begin position="1"/>
        <end position="11"/>
    </location>
</feature>
<evidence type="ECO:0000259" key="3">
    <source>
        <dbReference type="Pfam" id="PF14319"/>
    </source>
</evidence>
<feature type="domain" description="Transposase zinc-binding" evidence="3">
    <location>
        <begin position="95"/>
        <end position="186"/>
    </location>
</feature>
<proteinExistence type="predicted"/>
<dbReference type="Pfam" id="PF14319">
    <property type="entry name" value="Zn_Tnp_IS91"/>
    <property type="match status" value="1"/>
</dbReference>